<name>A0A6M0IJW5_9BACT</name>
<dbReference type="AlphaFoldDB" id="A0A6M0IJW5"/>
<dbReference type="RefSeq" id="WP_164038074.1">
    <property type="nucleotide sequence ID" value="NZ_JAAGNZ010000001.1"/>
</dbReference>
<evidence type="ECO:0000313" key="3">
    <source>
        <dbReference type="Proteomes" id="UP000477386"/>
    </source>
</evidence>
<accession>A0A6M0IJW5</accession>
<comment type="caution">
    <text evidence="2">The sequence shown here is derived from an EMBL/GenBank/DDBJ whole genome shotgun (WGS) entry which is preliminary data.</text>
</comment>
<dbReference type="Proteomes" id="UP000477386">
    <property type="component" value="Unassembled WGS sequence"/>
</dbReference>
<protein>
    <recommendedName>
        <fullName evidence="4">DUF481 domain-containing protein</fullName>
    </recommendedName>
</protein>
<gene>
    <name evidence="2" type="ORF">GK091_12335</name>
</gene>
<reference evidence="2 3" key="1">
    <citation type="submission" date="2020-02" db="EMBL/GenBank/DDBJ databases">
        <title>Draft genome sequence of two Spirosoma agri KCTC 52727 and Spirosoma terrae KCTC 52035.</title>
        <authorList>
            <person name="Rojas J."/>
            <person name="Ambika Manirajan B."/>
            <person name="Ratering S."/>
            <person name="Suarez C."/>
            <person name="Schnell S."/>
        </authorList>
    </citation>
    <scope>NUCLEOTIDE SEQUENCE [LARGE SCALE GENOMIC DNA]</scope>
    <source>
        <strain evidence="2 3">KCTC 52727</strain>
    </source>
</reference>
<keyword evidence="3" id="KW-1185">Reference proteome</keyword>
<feature type="chain" id="PRO_5027049589" description="DUF481 domain-containing protein" evidence="1">
    <location>
        <begin position="18"/>
        <end position="396"/>
    </location>
</feature>
<organism evidence="2 3">
    <name type="scientific">Spirosoma agri</name>
    <dbReference type="NCBI Taxonomy" id="1987381"/>
    <lineage>
        <taxon>Bacteria</taxon>
        <taxon>Pseudomonadati</taxon>
        <taxon>Bacteroidota</taxon>
        <taxon>Cytophagia</taxon>
        <taxon>Cytophagales</taxon>
        <taxon>Cytophagaceae</taxon>
        <taxon>Spirosoma</taxon>
    </lineage>
</organism>
<feature type="signal peptide" evidence="1">
    <location>
        <begin position="1"/>
        <end position="17"/>
    </location>
</feature>
<evidence type="ECO:0000256" key="1">
    <source>
        <dbReference type="SAM" id="SignalP"/>
    </source>
</evidence>
<keyword evidence="1" id="KW-0732">Signal</keyword>
<evidence type="ECO:0000313" key="2">
    <source>
        <dbReference type="EMBL" id="NEU67671.1"/>
    </source>
</evidence>
<evidence type="ECO:0008006" key="4">
    <source>
        <dbReference type="Google" id="ProtNLM"/>
    </source>
</evidence>
<sequence length="396" mass="45525">MKTVLLLLTLFPAICWAQRVKITAEDMARKQSFLLLRDGSVVRGQLIRQDSLLITVRKAGGDLTFIESDQLIGVMPIRPRPVNQTPTTALYSVFVFKDSSRIEGRFVRKDSTMITVRKRNGQLTYFEPELLDHVDSVRIGTRLPIDSARLFKNRFSPWLLVGQTAYNPEKGRFYYRNTWLLVNEFQYGITRFWSVGASFVAPLPWLGYSGIESIRNPVLNRMRLTSKLSAPIGQALRAGLNVTYQPSTNRDFYRPGVWTFQALASIGNSQRNVTIGYGLVNRGSQRVYEYWSSAYPTPFTDQRVPDQSFMTVGVVQKVLPGLTLLSDNRINLGKNYYGYDDNGERATVSFAFRLDRRRHAFDLGVYGFLYRNNYYWDGKMVRFYPYIGYNLIFGSK</sequence>
<dbReference type="EMBL" id="JAAGNZ010000001">
    <property type="protein sequence ID" value="NEU67671.1"/>
    <property type="molecule type" value="Genomic_DNA"/>
</dbReference>
<proteinExistence type="predicted"/>